<keyword evidence="6" id="KW-1185">Reference proteome</keyword>
<dbReference type="NCBIfam" id="NF007628">
    <property type="entry name" value="PRK10290.1"/>
    <property type="match status" value="1"/>
</dbReference>
<keyword evidence="3" id="KW-0732">Signal</keyword>
<evidence type="ECO:0000256" key="1">
    <source>
        <dbReference type="ARBA" id="ARBA00010457"/>
    </source>
</evidence>
<dbReference type="PROSITE" id="PS00087">
    <property type="entry name" value="SOD_CU_ZN_1"/>
    <property type="match status" value="1"/>
</dbReference>
<comment type="catalytic activity">
    <reaction evidence="2">
        <text>2 superoxide + 2 H(+) = H2O2 + O2</text>
        <dbReference type="Rhea" id="RHEA:20696"/>
        <dbReference type="ChEBI" id="CHEBI:15378"/>
        <dbReference type="ChEBI" id="CHEBI:15379"/>
        <dbReference type="ChEBI" id="CHEBI:16240"/>
        <dbReference type="ChEBI" id="CHEBI:18421"/>
        <dbReference type="EC" id="1.15.1.1"/>
    </reaction>
</comment>
<dbReference type="EMBL" id="FOPY01000015">
    <property type="protein sequence ID" value="SFI03103.1"/>
    <property type="molecule type" value="Genomic_DNA"/>
</dbReference>
<dbReference type="InterPro" id="IPR036423">
    <property type="entry name" value="SOD-like_Cu/Zn_dom_sf"/>
</dbReference>
<comment type="cofactor">
    <cofactor evidence="2">
        <name>Zn(2+)</name>
        <dbReference type="ChEBI" id="CHEBI:29105"/>
    </cofactor>
    <text evidence="2">Binds 1 zinc ion per subunit.</text>
</comment>
<dbReference type="Proteomes" id="UP000199040">
    <property type="component" value="Unassembled WGS sequence"/>
</dbReference>
<dbReference type="InterPro" id="IPR024134">
    <property type="entry name" value="SOD_Cu/Zn_/chaperone"/>
</dbReference>
<name>A0A1I3EVY7_9GAMM</name>
<evidence type="ECO:0000313" key="6">
    <source>
        <dbReference type="Proteomes" id="UP000199040"/>
    </source>
</evidence>
<dbReference type="CDD" id="cd00305">
    <property type="entry name" value="Cu-Zn_Superoxide_Dismutase"/>
    <property type="match status" value="1"/>
</dbReference>
<dbReference type="GO" id="GO:0005507">
    <property type="term" value="F:copper ion binding"/>
    <property type="evidence" value="ECO:0007669"/>
    <property type="project" value="InterPro"/>
</dbReference>
<keyword evidence="2" id="KW-0186">Copper</keyword>
<keyword evidence="2" id="KW-0862">Zinc</keyword>
<evidence type="ECO:0000256" key="2">
    <source>
        <dbReference type="RuleBase" id="RU000393"/>
    </source>
</evidence>
<dbReference type="Pfam" id="PF00080">
    <property type="entry name" value="Sod_Cu"/>
    <property type="match status" value="1"/>
</dbReference>
<gene>
    <name evidence="5" type="ORF">SAMN04487959_11515</name>
</gene>
<protein>
    <recommendedName>
        <fullName evidence="2">Superoxide dismutase [Cu-Zn]</fullName>
        <ecNumber evidence="2">1.15.1.1</ecNumber>
    </recommendedName>
</protein>
<comment type="function">
    <text evidence="2">Destroys radicals which are normally produced within the cells and which are toxic to biological systems.</text>
</comment>
<reference evidence="5 6" key="1">
    <citation type="submission" date="2016-10" db="EMBL/GenBank/DDBJ databases">
        <authorList>
            <person name="de Groot N.N."/>
        </authorList>
    </citation>
    <scope>NUCLEOTIDE SEQUENCE [LARGE SCALE GENOMIC DNA]</scope>
    <source>
        <strain evidence="5 6">CGMCC 1.6848</strain>
    </source>
</reference>
<feature type="chain" id="PRO_5011733323" description="Superoxide dismutase [Cu-Zn]" evidence="3">
    <location>
        <begin position="23"/>
        <end position="173"/>
    </location>
</feature>
<keyword evidence="2" id="KW-0560">Oxidoreductase</keyword>
<dbReference type="STRING" id="442341.SAMN04487959_11515"/>
<dbReference type="Gene3D" id="2.60.40.200">
    <property type="entry name" value="Superoxide dismutase, copper/zinc binding domain"/>
    <property type="match status" value="1"/>
</dbReference>
<sequence>MARFGRLALGLGISLLAGAAHAAQDIEIHQVSADGVGDSIGTVTVEDSEHGLLLTPDLSGLSPGMHGFHVHQNPSCEPAEKDGEMTAALSAGGHFNPNDGEHHGPYQEGHLGDLPVLMVDQDGNATTPVLAPRLEMADLQGHALMVHQGGDTYAPEPELGGGGARVACGVIEQ</sequence>
<feature type="domain" description="Superoxide dismutase copper/zinc binding" evidence="4">
    <location>
        <begin position="41"/>
        <end position="171"/>
    </location>
</feature>
<dbReference type="InterPro" id="IPR018152">
    <property type="entry name" value="SOD_Cu/Zn_BS"/>
</dbReference>
<dbReference type="PROSITE" id="PS00332">
    <property type="entry name" value="SOD_CU_ZN_2"/>
    <property type="match status" value="1"/>
</dbReference>
<dbReference type="EC" id="1.15.1.1" evidence="2"/>
<dbReference type="SUPFAM" id="SSF49329">
    <property type="entry name" value="Cu,Zn superoxide dismutase-like"/>
    <property type="match status" value="1"/>
</dbReference>
<evidence type="ECO:0000313" key="5">
    <source>
        <dbReference type="EMBL" id="SFI03103.1"/>
    </source>
</evidence>
<keyword evidence="2" id="KW-0479">Metal-binding</keyword>
<dbReference type="PANTHER" id="PTHR10003">
    <property type="entry name" value="SUPEROXIDE DISMUTASE CU-ZN -RELATED"/>
    <property type="match status" value="1"/>
</dbReference>
<dbReference type="AlphaFoldDB" id="A0A1I3EVY7"/>
<comment type="similarity">
    <text evidence="1 2">Belongs to the Cu-Zn superoxide dismutase family.</text>
</comment>
<comment type="cofactor">
    <cofactor evidence="2">
        <name>Cu cation</name>
        <dbReference type="ChEBI" id="CHEBI:23378"/>
    </cofactor>
    <text evidence="2">Binds 1 copper ion per subunit.</text>
</comment>
<accession>A0A1I3EVY7</accession>
<feature type="signal peptide" evidence="3">
    <location>
        <begin position="1"/>
        <end position="22"/>
    </location>
</feature>
<dbReference type="GO" id="GO:0004784">
    <property type="term" value="F:superoxide dismutase activity"/>
    <property type="evidence" value="ECO:0007669"/>
    <property type="project" value="UniProtKB-EC"/>
</dbReference>
<dbReference type="InterPro" id="IPR001424">
    <property type="entry name" value="SOD_Cu_Zn_dom"/>
</dbReference>
<proteinExistence type="inferred from homology"/>
<evidence type="ECO:0000259" key="4">
    <source>
        <dbReference type="Pfam" id="PF00080"/>
    </source>
</evidence>
<organism evidence="5 6">
    <name type="scientific">Modicisalibacter xianhensis</name>
    <dbReference type="NCBI Taxonomy" id="442341"/>
    <lineage>
        <taxon>Bacteria</taxon>
        <taxon>Pseudomonadati</taxon>
        <taxon>Pseudomonadota</taxon>
        <taxon>Gammaproteobacteria</taxon>
        <taxon>Oceanospirillales</taxon>
        <taxon>Halomonadaceae</taxon>
        <taxon>Modicisalibacter</taxon>
    </lineage>
</organism>
<evidence type="ECO:0000256" key="3">
    <source>
        <dbReference type="SAM" id="SignalP"/>
    </source>
</evidence>
<dbReference type="RefSeq" id="WP_092849001.1">
    <property type="nucleotide sequence ID" value="NZ_FOPY01000015.1"/>
</dbReference>